<dbReference type="Pfam" id="PF06429">
    <property type="entry name" value="Flg_bbr_C"/>
    <property type="match status" value="1"/>
</dbReference>
<keyword evidence="10" id="KW-0966">Cell projection</keyword>
<dbReference type="AlphaFoldDB" id="A0A3B0FNW9"/>
<dbReference type="GO" id="GO:0005198">
    <property type="term" value="F:structural molecule activity"/>
    <property type="evidence" value="ECO:0007669"/>
    <property type="project" value="UniProtKB-UniRule"/>
</dbReference>
<feature type="domain" description="Flagellar hook-associated protein FlgK helical" evidence="9">
    <location>
        <begin position="100"/>
        <end position="339"/>
    </location>
</feature>
<evidence type="ECO:0000256" key="7">
    <source>
        <dbReference type="RuleBase" id="RU362065"/>
    </source>
</evidence>
<keyword evidence="5 7" id="KW-0964">Secreted</keyword>
<comment type="caution">
    <text evidence="10">The sequence shown here is derived from an EMBL/GenBank/DDBJ whole genome shotgun (WGS) entry which is preliminary data.</text>
</comment>
<sequence>MSTFGGLNTAYTGLSAARQGLNIAGQNVANAGTQGYTRQRLETSATAPVGRAGLFATAPTPGQGVSVDGIARLGNAYLDTRARASAAGAGFTAVRAEVLTALEDVLNEPGKNGLSVQLQRFWGAWQDLANQAGEAAPTNAVLQEARALASQLGRGYKDVDALWSRTRSEVAGMADILNAAASQVADLNIRIRTTLSAGGSVNELVDQRSLITADIAALAGGTVRDNADGTVDLFIGGNSLVSGDRYRTVQIAGANRMDEVSSTRVQLEWTHRPGSAVGLESGEMAGSLSLLAPAGGGTGGAIAEAAASYDAFAEKLSASVNSVHQGGASVNGSTGLDFFGFAPGLAPAAGLRVLATDANGLATGNPGAGPFDGSNADALSQIGASVDSPDDTWNTFVIQLGSSARTELQRGVLAEAAANTAKDAQLSQAAVSLDEENVSLLTHQHAYQAAARVMTAVDEMLDVLINRTGLVGR</sequence>
<reference evidence="10 11" key="1">
    <citation type="submission" date="2018-10" db="EMBL/GenBank/DDBJ databases">
        <title>Genome-guide identification and characterization of bacteria that degrade polycyclic aromatic hydrocarbons and resist hexavalent chromium simultaneously.</title>
        <authorList>
            <person name="Feng H."/>
        </authorList>
    </citation>
    <scope>NUCLEOTIDE SEQUENCE [LARGE SCALE GENOMIC DNA]</scope>
    <source>
        <strain evidence="10 11">J015</strain>
    </source>
</reference>
<dbReference type="GO" id="GO:0044780">
    <property type="term" value="P:bacterial-type flagellum assembly"/>
    <property type="evidence" value="ECO:0007669"/>
    <property type="project" value="InterPro"/>
</dbReference>
<protein>
    <recommendedName>
        <fullName evidence="4 7">Flagellar hook-associated protein 1</fullName>
        <shortName evidence="7">HAP1</shortName>
    </recommendedName>
</protein>
<evidence type="ECO:0000256" key="5">
    <source>
        <dbReference type="ARBA" id="ARBA00022525"/>
    </source>
</evidence>
<dbReference type="PANTHER" id="PTHR30033">
    <property type="entry name" value="FLAGELLAR HOOK-ASSOCIATED PROTEIN 1"/>
    <property type="match status" value="1"/>
</dbReference>
<keyword evidence="10" id="KW-0282">Flagellum</keyword>
<keyword evidence="10" id="KW-0969">Cilium</keyword>
<dbReference type="PRINTS" id="PR01005">
    <property type="entry name" value="FLGHOOKAP1"/>
</dbReference>
<evidence type="ECO:0000313" key="10">
    <source>
        <dbReference type="EMBL" id="RKO21565.1"/>
    </source>
</evidence>
<proteinExistence type="inferred from homology"/>
<dbReference type="Proteomes" id="UP000273159">
    <property type="component" value="Unassembled WGS sequence"/>
</dbReference>
<dbReference type="InterPro" id="IPR053927">
    <property type="entry name" value="FlgK_helical"/>
</dbReference>
<comment type="subcellular location">
    <subcellularLocation>
        <location evidence="1 7">Bacterial flagellum</location>
    </subcellularLocation>
    <subcellularLocation>
        <location evidence="2 7">Secreted</location>
    </subcellularLocation>
</comment>
<feature type="domain" description="Flagellar basal-body/hook protein C-terminal" evidence="8">
    <location>
        <begin position="426"/>
        <end position="466"/>
    </location>
</feature>
<dbReference type="GO" id="GO:0005576">
    <property type="term" value="C:extracellular region"/>
    <property type="evidence" value="ECO:0007669"/>
    <property type="project" value="UniProtKB-SubCell"/>
</dbReference>
<evidence type="ECO:0000256" key="4">
    <source>
        <dbReference type="ARBA" id="ARBA00016244"/>
    </source>
</evidence>
<evidence type="ECO:0000256" key="6">
    <source>
        <dbReference type="ARBA" id="ARBA00023143"/>
    </source>
</evidence>
<dbReference type="NCBIfam" id="TIGR02492">
    <property type="entry name" value="flgK_ends"/>
    <property type="match status" value="1"/>
</dbReference>
<accession>A0A3B0FNW9</accession>
<gene>
    <name evidence="7 10" type="primary">flgK</name>
    <name evidence="10" type="ORF">D7Z96_15845</name>
</gene>
<dbReference type="PANTHER" id="PTHR30033:SF1">
    <property type="entry name" value="FLAGELLAR HOOK-ASSOCIATED PROTEIN 1"/>
    <property type="match status" value="1"/>
</dbReference>
<name>A0A3B0FNW9_PSEPS</name>
<dbReference type="InterPro" id="IPR010930">
    <property type="entry name" value="Flg_bb/hook_C_dom"/>
</dbReference>
<dbReference type="RefSeq" id="WP_120693132.1">
    <property type="nucleotide sequence ID" value="NZ_RBNH01000016.1"/>
</dbReference>
<comment type="similarity">
    <text evidence="3 7">Belongs to the flagella basal body rod proteins family.</text>
</comment>
<evidence type="ECO:0000256" key="2">
    <source>
        <dbReference type="ARBA" id="ARBA00004613"/>
    </source>
</evidence>
<evidence type="ECO:0000256" key="1">
    <source>
        <dbReference type="ARBA" id="ARBA00004365"/>
    </source>
</evidence>
<evidence type="ECO:0000259" key="9">
    <source>
        <dbReference type="Pfam" id="PF22638"/>
    </source>
</evidence>
<dbReference type="GO" id="GO:0009424">
    <property type="term" value="C:bacterial-type flagellum hook"/>
    <property type="evidence" value="ECO:0007669"/>
    <property type="project" value="UniProtKB-UniRule"/>
</dbReference>
<keyword evidence="6 7" id="KW-0975">Bacterial flagellum</keyword>
<evidence type="ECO:0000259" key="8">
    <source>
        <dbReference type="Pfam" id="PF06429"/>
    </source>
</evidence>
<reference evidence="11" key="2">
    <citation type="submission" date="2018-10" db="EMBL/GenBank/DDBJ databases">
        <authorList>
            <person name="Wang Y."/>
            <person name="Wang J."/>
            <person name="Yang X."/>
            <person name="Wang Z."/>
            <person name="Huang Y."/>
        </authorList>
    </citation>
    <scope>NUCLEOTIDE SEQUENCE [LARGE SCALE GENOMIC DNA]</scope>
    <source>
        <strain evidence="11">J015</strain>
    </source>
</reference>
<evidence type="ECO:0000313" key="11">
    <source>
        <dbReference type="Proteomes" id="UP000273159"/>
    </source>
</evidence>
<dbReference type="EMBL" id="RBNH01000016">
    <property type="protein sequence ID" value="RKO21565.1"/>
    <property type="molecule type" value="Genomic_DNA"/>
</dbReference>
<organism evidence="10 11">
    <name type="scientific">Pseudarthrobacter phenanthrenivorans</name>
    <name type="common">Arthrobacter phenanthrenivorans</name>
    <dbReference type="NCBI Taxonomy" id="361575"/>
    <lineage>
        <taxon>Bacteria</taxon>
        <taxon>Bacillati</taxon>
        <taxon>Actinomycetota</taxon>
        <taxon>Actinomycetes</taxon>
        <taxon>Micrococcales</taxon>
        <taxon>Micrococcaceae</taxon>
        <taxon>Pseudarthrobacter</taxon>
    </lineage>
</organism>
<dbReference type="InterPro" id="IPR002371">
    <property type="entry name" value="FlgK"/>
</dbReference>
<dbReference type="SUPFAM" id="SSF64518">
    <property type="entry name" value="Phase 1 flagellin"/>
    <property type="match status" value="1"/>
</dbReference>
<dbReference type="Pfam" id="PF22638">
    <property type="entry name" value="FlgK_D1"/>
    <property type="match status" value="1"/>
</dbReference>
<evidence type="ECO:0000256" key="3">
    <source>
        <dbReference type="ARBA" id="ARBA00009677"/>
    </source>
</evidence>